<dbReference type="InterPro" id="IPR002347">
    <property type="entry name" value="SDR_fam"/>
</dbReference>
<dbReference type="PROSITE" id="PS00061">
    <property type="entry name" value="ADH_SHORT"/>
    <property type="match status" value="1"/>
</dbReference>
<dbReference type="NCBIfam" id="NF009931">
    <property type="entry name" value="PRK13394.1"/>
    <property type="match status" value="1"/>
</dbReference>
<proteinExistence type="inferred from homology"/>
<dbReference type="InterPro" id="IPR011294">
    <property type="entry name" value="3-OHbutyrate_DH"/>
</dbReference>
<dbReference type="PANTHER" id="PTHR42879">
    <property type="entry name" value="3-OXOACYL-(ACYL-CARRIER-PROTEIN) REDUCTASE"/>
    <property type="match status" value="1"/>
</dbReference>
<evidence type="ECO:0000313" key="3">
    <source>
        <dbReference type="EMBL" id="UVC17987.1"/>
    </source>
</evidence>
<sequence>MHSQNEISSYKHASGGGRVLDKVAMITGAASGIGKEIALIFAREGARVVIADLDHSAAQKAASEIDPMGKRAVGVGMDVSNEEQVESGMAQAIETFGRLDILVSNAGVQIVAPLVEFEFEKWKKLLSIHLDGAFLTTRAALRQMYRQKGGSIIYMGSVHSKEASPLKAPYVTAKHGLVGLAKVVAKEGAAHGVRANVICPGFVRTPLVDKQIPEQARELGISEADVIKTMMLKETVDGEFTTVQDVAEAALFLAAFPSNALTGQSMVVSHGWFMQ</sequence>
<dbReference type="NCBIfam" id="TIGR01963">
    <property type="entry name" value="PHB_DH"/>
    <property type="match status" value="1"/>
</dbReference>
<dbReference type="NCBIfam" id="NF009093">
    <property type="entry name" value="PRK12429.1"/>
    <property type="match status" value="1"/>
</dbReference>
<dbReference type="PANTHER" id="PTHR42879:SF2">
    <property type="entry name" value="3-OXOACYL-[ACYL-CARRIER-PROTEIN] REDUCTASE FABG"/>
    <property type="match status" value="1"/>
</dbReference>
<dbReference type="EMBL" id="CP062229">
    <property type="protein sequence ID" value="UVC17987.1"/>
    <property type="molecule type" value="Genomic_DNA"/>
</dbReference>
<gene>
    <name evidence="3" type="ORF">IHQ72_13405</name>
</gene>
<reference evidence="3" key="1">
    <citation type="submission" date="2020-09" db="EMBL/GenBank/DDBJ databases">
        <title>Rhizobia associated with sainfoin plants.</title>
        <authorList>
            <person name="Asharfi S."/>
            <person name="Kuzmanovic N."/>
            <person name="Bunk B."/>
            <person name="Sproeer C."/>
            <person name="Becker M."/>
            <person name="Thuenen T."/>
        </authorList>
    </citation>
    <scope>NUCLEOTIDE SEQUENCE</scope>
    <source>
        <strain evidence="3">OM4</strain>
    </source>
</reference>
<dbReference type="Gene3D" id="3.40.50.720">
    <property type="entry name" value="NAD(P)-binding Rossmann-like Domain"/>
    <property type="match status" value="1"/>
</dbReference>
<accession>A0ABY5R5Q0</accession>
<evidence type="ECO:0000256" key="2">
    <source>
        <dbReference type="RuleBase" id="RU000363"/>
    </source>
</evidence>
<dbReference type="Proteomes" id="UP001058098">
    <property type="component" value="Chromosome"/>
</dbReference>
<dbReference type="InterPro" id="IPR020904">
    <property type="entry name" value="Sc_DH/Rdtase_CS"/>
</dbReference>
<dbReference type="InterPro" id="IPR036291">
    <property type="entry name" value="NAD(P)-bd_dom_sf"/>
</dbReference>
<dbReference type="PRINTS" id="PR00080">
    <property type="entry name" value="SDRFAMILY"/>
</dbReference>
<dbReference type="InterPro" id="IPR050259">
    <property type="entry name" value="SDR"/>
</dbReference>
<comment type="similarity">
    <text evidence="1 2">Belongs to the short-chain dehydrogenases/reductases (SDR) family.</text>
</comment>
<protein>
    <submittedName>
        <fullName evidence="3">3-hydroxybutyrate dehydrogenase</fullName>
    </submittedName>
</protein>
<dbReference type="Pfam" id="PF00106">
    <property type="entry name" value="adh_short"/>
    <property type="match status" value="1"/>
</dbReference>
<organism evidence="3 4">
    <name type="scientific">Mesorhizobium onobrychidis</name>
    <dbReference type="NCBI Taxonomy" id="2775404"/>
    <lineage>
        <taxon>Bacteria</taxon>
        <taxon>Pseudomonadati</taxon>
        <taxon>Pseudomonadota</taxon>
        <taxon>Alphaproteobacteria</taxon>
        <taxon>Hyphomicrobiales</taxon>
        <taxon>Phyllobacteriaceae</taxon>
        <taxon>Mesorhizobium</taxon>
    </lineage>
</organism>
<keyword evidence="4" id="KW-1185">Reference proteome</keyword>
<evidence type="ECO:0000313" key="4">
    <source>
        <dbReference type="Proteomes" id="UP001058098"/>
    </source>
</evidence>
<name>A0ABY5R5Q0_9HYPH</name>
<dbReference type="PRINTS" id="PR00081">
    <property type="entry name" value="GDHRDH"/>
</dbReference>
<evidence type="ECO:0000256" key="1">
    <source>
        <dbReference type="ARBA" id="ARBA00006484"/>
    </source>
</evidence>
<dbReference type="SUPFAM" id="SSF51735">
    <property type="entry name" value="NAD(P)-binding Rossmann-fold domains"/>
    <property type="match status" value="1"/>
</dbReference>